<evidence type="ECO:0000259" key="4">
    <source>
        <dbReference type="PROSITE" id="PS50102"/>
    </source>
</evidence>
<feature type="domain" description="RRM" evidence="4">
    <location>
        <begin position="131"/>
        <end position="213"/>
    </location>
</feature>
<reference evidence="5 6" key="1">
    <citation type="submission" date="2021-04" db="EMBL/GenBank/DDBJ databases">
        <authorList>
            <person name="Bliznina A."/>
        </authorList>
    </citation>
    <scope>NUCLEOTIDE SEQUENCE [LARGE SCALE GENOMIC DNA]</scope>
</reference>
<dbReference type="SMART" id="SM00360">
    <property type="entry name" value="RRM"/>
    <property type="match status" value="1"/>
</dbReference>
<gene>
    <name evidence="5" type="ORF">OKIOD_LOCUS1211</name>
</gene>
<protein>
    <submittedName>
        <fullName evidence="5">Oidioi.mRNA.OKI2018_I69.PAR.g9653.t1.cds</fullName>
    </submittedName>
</protein>
<evidence type="ECO:0000256" key="1">
    <source>
        <dbReference type="ARBA" id="ARBA00022884"/>
    </source>
</evidence>
<dbReference type="Pfam" id="PF00076">
    <property type="entry name" value="RRM_1"/>
    <property type="match status" value="1"/>
</dbReference>
<feature type="compositionally biased region" description="Polar residues" evidence="3">
    <location>
        <begin position="233"/>
        <end position="247"/>
    </location>
</feature>
<dbReference type="EMBL" id="OU015568">
    <property type="protein sequence ID" value="CAG5080579.1"/>
    <property type="molecule type" value="Genomic_DNA"/>
</dbReference>
<feature type="compositionally biased region" description="Low complexity" evidence="3">
    <location>
        <begin position="216"/>
        <end position="228"/>
    </location>
</feature>
<evidence type="ECO:0000256" key="2">
    <source>
        <dbReference type="PROSITE-ProRule" id="PRU00176"/>
    </source>
</evidence>
<keyword evidence="1 2" id="KW-0694">RNA-binding</keyword>
<evidence type="ECO:0000256" key="3">
    <source>
        <dbReference type="SAM" id="MobiDB-lite"/>
    </source>
</evidence>
<organism evidence="5 6">
    <name type="scientific">Oikopleura dioica</name>
    <name type="common">Tunicate</name>
    <dbReference type="NCBI Taxonomy" id="34765"/>
    <lineage>
        <taxon>Eukaryota</taxon>
        <taxon>Metazoa</taxon>
        <taxon>Chordata</taxon>
        <taxon>Tunicata</taxon>
        <taxon>Appendicularia</taxon>
        <taxon>Copelata</taxon>
        <taxon>Oikopleuridae</taxon>
        <taxon>Oikopleura</taxon>
    </lineage>
</organism>
<evidence type="ECO:0000313" key="5">
    <source>
        <dbReference type="EMBL" id="CAG5080579.1"/>
    </source>
</evidence>
<feature type="region of interest" description="Disordered" evidence="3">
    <location>
        <begin position="215"/>
        <end position="250"/>
    </location>
</feature>
<dbReference type="InterPro" id="IPR000504">
    <property type="entry name" value="RRM_dom"/>
</dbReference>
<evidence type="ECO:0000313" key="6">
    <source>
        <dbReference type="Proteomes" id="UP001158576"/>
    </source>
</evidence>
<dbReference type="InterPro" id="IPR012677">
    <property type="entry name" value="Nucleotide-bd_a/b_plait_sf"/>
</dbReference>
<name>A0ABN7RQS0_OIKDI</name>
<dbReference type="Gene3D" id="3.30.70.330">
    <property type="match status" value="1"/>
</dbReference>
<sequence length="361" mass="40526">MSQEENFEAIYTEYRATQPRVPARAPPRQQFFVMRKRGETSIRSSVYSSAVHYRSRSFFSESDDVHPLPPVRPPLPDHVLQRAPRALSSRQATPHPDDEEEEQHNLLTPERSDSERSENPNKEFNEEDAVRTLYITGLPRDVKHREIRVLFRTIPEYEGVMISAPPPNKPDGHPIAFATFRTVAAAKSAMDEFNGFQLDQNINMYLRIEFAKANTRNPNDQRNNRQPDGSCGFSHSPTVSPFSQPGSPQEPVVPLLRPAHVYPAPDHFAPQMMPSVFPPVFCVYVTNIKPGVSQAELERALSIFPGIAIAGLSITESWLCLQSTSSQALMYAADCIDRKCIVNNVDVGDPPGLKVQEVFSS</sequence>
<accession>A0ABN7RQS0</accession>
<dbReference type="Proteomes" id="UP001158576">
    <property type="component" value="Chromosome PAR"/>
</dbReference>
<feature type="region of interest" description="Disordered" evidence="3">
    <location>
        <begin position="84"/>
        <end position="125"/>
    </location>
</feature>
<dbReference type="PROSITE" id="PS50102">
    <property type="entry name" value="RRM"/>
    <property type="match status" value="1"/>
</dbReference>
<feature type="compositionally biased region" description="Basic and acidic residues" evidence="3">
    <location>
        <begin position="110"/>
        <end position="125"/>
    </location>
</feature>
<dbReference type="InterPro" id="IPR035979">
    <property type="entry name" value="RBD_domain_sf"/>
</dbReference>
<dbReference type="SUPFAM" id="SSF54928">
    <property type="entry name" value="RNA-binding domain, RBD"/>
    <property type="match status" value="1"/>
</dbReference>
<proteinExistence type="predicted"/>
<keyword evidence="6" id="KW-1185">Reference proteome</keyword>
<dbReference type="PANTHER" id="PTHR10501">
    <property type="entry name" value="U1 SMALL NUCLEAR RIBONUCLEOPROTEIN A/U2 SMALL NUCLEAR RIBONUCLEOPROTEIN B"/>
    <property type="match status" value="1"/>
</dbReference>